<dbReference type="AlphaFoldDB" id="A0AAW4W381"/>
<comment type="caution">
    <text evidence="2">The sequence shown here is derived from an EMBL/GenBank/DDBJ whole genome shotgun (WGS) entry which is preliminary data.</text>
</comment>
<evidence type="ECO:0000313" key="2">
    <source>
        <dbReference type="EMBL" id="MCC2177423.1"/>
    </source>
</evidence>
<dbReference type="EMBL" id="JAJEPX010000033">
    <property type="protein sequence ID" value="MCC2177423.1"/>
    <property type="molecule type" value="Genomic_DNA"/>
</dbReference>
<feature type="transmembrane region" description="Helical" evidence="1">
    <location>
        <begin position="102"/>
        <end position="121"/>
    </location>
</feature>
<reference evidence="2 3" key="1">
    <citation type="submission" date="2021-10" db="EMBL/GenBank/DDBJ databases">
        <title>Anaerobic single-cell dispensing facilitates the cultivation of human gut bacteria.</title>
        <authorList>
            <person name="Afrizal A."/>
        </authorList>
    </citation>
    <scope>NUCLEOTIDE SEQUENCE [LARGE SCALE GENOMIC DNA]</scope>
    <source>
        <strain evidence="2 3">CLA-AA-H270</strain>
    </source>
</reference>
<feature type="transmembrane region" description="Helical" evidence="1">
    <location>
        <begin position="26"/>
        <end position="48"/>
    </location>
</feature>
<keyword evidence="3" id="KW-1185">Reference proteome</keyword>
<dbReference type="RefSeq" id="WP_227600976.1">
    <property type="nucleotide sequence ID" value="NZ_JAJEPX010000033.1"/>
</dbReference>
<evidence type="ECO:0000256" key="1">
    <source>
        <dbReference type="SAM" id="Phobius"/>
    </source>
</evidence>
<sequence>MHFSFVIAIAREKDCKRQKAPEKAPFVLDTATFPLVTAIFDLISLQYGNACGKIVGNPKGGAATVQYVLYYFIAVSVIGAIVCIYDKLAAARGWRRVPERTLFFWALIGGGPGVYATMLIIRHKTLHHIFMLGIPAIMILQGAIIVGIYNILYMKGLL</sequence>
<dbReference type="Proteomes" id="UP001298753">
    <property type="component" value="Unassembled WGS sequence"/>
</dbReference>
<keyword evidence="1" id="KW-1133">Transmembrane helix</keyword>
<dbReference type="GeneID" id="98659699"/>
<dbReference type="InterPro" id="IPR010718">
    <property type="entry name" value="DUF1294"/>
</dbReference>
<accession>A0AAW4W381</accession>
<keyword evidence="1" id="KW-0472">Membrane</keyword>
<proteinExistence type="predicted"/>
<gene>
    <name evidence="2" type="ORF">LKD22_09855</name>
</gene>
<protein>
    <submittedName>
        <fullName evidence="2">DUF1294 domain-containing protein</fullName>
    </submittedName>
</protein>
<dbReference type="Pfam" id="PF06961">
    <property type="entry name" value="DUF1294"/>
    <property type="match status" value="1"/>
</dbReference>
<name>A0AAW4W381_9FIRM</name>
<feature type="transmembrane region" description="Helical" evidence="1">
    <location>
        <begin position="68"/>
        <end position="90"/>
    </location>
</feature>
<feature type="transmembrane region" description="Helical" evidence="1">
    <location>
        <begin position="127"/>
        <end position="152"/>
    </location>
</feature>
<evidence type="ECO:0000313" key="3">
    <source>
        <dbReference type="Proteomes" id="UP001298753"/>
    </source>
</evidence>
<keyword evidence="1" id="KW-0812">Transmembrane</keyword>
<organism evidence="2 3">
    <name type="scientific">Agathobaculum butyriciproducens</name>
    <dbReference type="NCBI Taxonomy" id="1628085"/>
    <lineage>
        <taxon>Bacteria</taxon>
        <taxon>Bacillati</taxon>
        <taxon>Bacillota</taxon>
        <taxon>Clostridia</taxon>
        <taxon>Eubacteriales</taxon>
        <taxon>Butyricicoccaceae</taxon>
        <taxon>Agathobaculum</taxon>
    </lineage>
</organism>